<evidence type="ECO:0000256" key="5">
    <source>
        <dbReference type="ARBA" id="ARBA00022840"/>
    </source>
</evidence>
<evidence type="ECO:0000256" key="3">
    <source>
        <dbReference type="ARBA" id="ARBA00022741"/>
    </source>
</evidence>
<dbReference type="SUPFAM" id="SSF56112">
    <property type="entry name" value="Protein kinase-like (PK-like)"/>
    <property type="match status" value="1"/>
</dbReference>
<dbReference type="Pfam" id="PF00069">
    <property type="entry name" value="Pkinase"/>
    <property type="match status" value="1"/>
</dbReference>
<accession>A0A1X0NUN4</accession>
<proteinExistence type="predicted"/>
<keyword evidence="4 10" id="KW-0418">Kinase</keyword>
<dbReference type="InterPro" id="IPR000719">
    <property type="entry name" value="Prot_kinase_dom"/>
</dbReference>
<evidence type="ECO:0000256" key="4">
    <source>
        <dbReference type="ARBA" id="ARBA00022777"/>
    </source>
</evidence>
<feature type="repeat" description="TPR" evidence="6">
    <location>
        <begin position="734"/>
        <end position="767"/>
    </location>
</feature>
<evidence type="ECO:0000259" key="9">
    <source>
        <dbReference type="PROSITE" id="PS50011"/>
    </source>
</evidence>
<evidence type="ECO:0000256" key="1">
    <source>
        <dbReference type="ARBA" id="ARBA00022527"/>
    </source>
</evidence>
<dbReference type="InterPro" id="IPR011009">
    <property type="entry name" value="Kinase-like_dom_sf"/>
</dbReference>
<dbReference type="EMBL" id="NBCO01000017">
    <property type="protein sequence ID" value="ORC88416.1"/>
    <property type="molecule type" value="Genomic_DNA"/>
</dbReference>
<dbReference type="SMART" id="SM00220">
    <property type="entry name" value="S_TKc"/>
    <property type="match status" value="1"/>
</dbReference>
<dbReference type="PROSITE" id="PS00108">
    <property type="entry name" value="PROTEIN_KINASE_ST"/>
    <property type="match status" value="1"/>
</dbReference>
<dbReference type="InterPro" id="IPR008271">
    <property type="entry name" value="Ser/Thr_kinase_AS"/>
</dbReference>
<dbReference type="Gene3D" id="1.10.510.10">
    <property type="entry name" value="Transferase(Phosphotransferase) domain 1"/>
    <property type="match status" value="1"/>
</dbReference>
<name>A0A1X0NUN4_9TRYP</name>
<feature type="compositionally biased region" description="Basic residues" evidence="7">
    <location>
        <begin position="508"/>
        <end position="520"/>
    </location>
</feature>
<keyword evidence="2" id="KW-0808">Transferase</keyword>
<evidence type="ECO:0000256" key="2">
    <source>
        <dbReference type="ARBA" id="ARBA00022679"/>
    </source>
</evidence>
<dbReference type="InterPro" id="IPR019734">
    <property type="entry name" value="TPR_rpt"/>
</dbReference>
<dbReference type="PANTHER" id="PTHR11584:SF369">
    <property type="entry name" value="MITOGEN-ACTIVATED PROTEIN KINASE KINASE KINASE 19-RELATED"/>
    <property type="match status" value="1"/>
</dbReference>
<dbReference type="GO" id="GO:0005524">
    <property type="term" value="F:ATP binding"/>
    <property type="evidence" value="ECO:0007669"/>
    <property type="project" value="UniProtKB-KW"/>
</dbReference>
<keyword evidence="8" id="KW-1133">Transmembrane helix</keyword>
<evidence type="ECO:0000256" key="8">
    <source>
        <dbReference type="SAM" id="Phobius"/>
    </source>
</evidence>
<dbReference type="OrthoDB" id="4062651at2759"/>
<keyword evidence="6" id="KW-0802">TPR repeat</keyword>
<dbReference type="AlphaFoldDB" id="A0A1X0NUN4"/>
<evidence type="ECO:0000256" key="7">
    <source>
        <dbReference type="SAM" id="MobiDB-lite"/>
    </source>
</evidence>
<keyword evidence="8" id="KW-0812">Transmembrane</keyword>
<dbReference type="PANTHER" id="PTHR11584">
    <property type="entry name" value="SERINE/THREONINE PROTEIN KINASE"/>
    <property type="match status" value="1"/>
</dbReference>
<dbReference type="RefSeq" id="XP_028882482.1">
    <property type="nucleotide sequence ID" value="XM_029026367.1"/>
</dbReference>
<gene>
    <name evidence="10" type="ORF">TM35_000172880</name>
</gene>
<evidence type="ECO:0000256" key="6">
    <source>
        <dbReference type="PROSITE-ProRule" id="PRU00339"/>
    </source>
</evidence>
<organism evidence="10 11">
    <name type="scientific">Trypanosoma theileri</name>
    <dbReference type="NCBI Taxonomy" id="67003"/>
    <lineage>
        <taxon>Eukaryota</taxon>
        <taxon>Discoba</taxon>
        <taxon>Euglenozoa</taxon>
        <taxon>Kinetoplastea</taxon>
        <taxon>Metakinetoplastina</taxon>
        <taxon>Trypanosomatida</taxon>
        <taxon>Trypanosomatidae</taxon>
        <taxon>Trypanosoma</taxon>
    </lineage>
</organism>
<reference evidence="10 11" key="1">
    <citation type="submission" date="2017-03" db="EMBL/GenBank/DDBJ databases">
        <title>An alternative strategy for trypanosome survival in the mammalian bloodstream revealed through genome and transcriptome analysis of the ubiquitous bovine parasite Trypanosoma (Megatrypanum) theileri.</title>
        <authorList>
            <person name="Kelly S."/>
            <person name="Ivens A."/>
            <person name="Mott A."/>
            <person name="O'Neill E."/>
            <person name="Emms D."/>
            <person name="Macleod O."/>
            <person name="Voorheis P."/>
            <person name="Matthews J."/>
            <person name="Matthews K."/>
            <person name="Carrington M."/>
        </authorList>
    </citation>
    <scope>NUCLEOTIDE SEQUENCE [LARGE SCALE GENOMIC DNA]</scope>
    <source>
        <strain evidence="10">Edinburgh</strain>
    </source>
</reference>
<dbReference type="PROSITE" id="PS50011">
    <property type="entry name" value="PROTEIN_KINASE_DOM"/>
    <property type="match status" value="1"/>
</dbReference>
<keyword evidence="11" id="KW-1185">Reference proteome</keyword>
<dbReference type="GeneID" id="39986147"/>
<feature type="compositionally biased region" description="Polar residues" evidence="7">
    <location>
        <begin position="521"/>
        <end position="530"/>
    </location>
</feature>
<protein>
    <submittedName>
        <fullName evidence="10">MAP protein kinase</fullName>
    </submittedName>
</protein>
<dbReference type="VEuPathDB" id="TriTrypDB:TM35_000172880"/>
<dbReference type="GO" id="GO:0004674">
    <property type="term" value="F:protein serine/threonine kinase activity"/>
    <property type="evidence" value="ECO:0007669"/>
    <property type="project" value="UniProtKB-KW"/>
</dbReference>
<evidence type="ECO:0000313" key="10">
    <source>
        <dbReference type="EMBL" id="ORC88416.1"/>
    </source>
</evidence>
<keyword evidence="5" id="KW-0067">ATP-binding</keyword>
<feature type="transmembrane region" description="Helical" evidence="8">
    <location>
        <begin position="403"/>
        <end position="427"/>
    </location>
</feature>
<dbReference type="Proteomes" id="UP000192257">
    <property type="component" value="Unassembled WGS sequence"/>
</dbReference>
<feature type="region of interest" description="Disordered" evidence="7">
    <location>
        <begin position="505"/>
        <end position="530"/>
    </location>
</feature>
<dbReference type="PROSITE" id="PS50005">
    <property type="entry name" value="TPR"/>
    <property type="match status" value="1"/>
</dbReference>
<feature type="transmembrane region" description="Helical" evidence="8">
    <location>
        <begin position="36"/>
        <end position="61"/>
    </location>
</feature>
<keyword evidence="8" id="KW-0472">Membrane</keyword>
<comment type="caution">
    <text evidence="10">The sequence shown here is derived from an EMBL/GenBank/DDBJ whole genome shotgun (WGS) entry which is preliminary data.</text>
</comment>
<keyword evidence="1" id="KW-0723">Serine/threonine-protein kinase</keyword>
<sequence>MFHNVVEAVEHPVLESEEDVVASQRTKKNGCRISTMVLIAVVMSFGVLIVGLIGFLPMYFVGFHAAGRATRLIRTQAINGLLTTTNNSLLQLPNLINCVSSNYIIAEWNNNTFFPENKTKLLFALANILSKEIYRDIISYFLVVSAEPPNKEWGVLVAAYFGEGTIGGAVLDGMRPAPIYQINPVTVDYSVPLQTLASYNMSLYSTLTRSDGPYMSIVLPWNESRSHGVPWRKRWFSEGINFSSMYFDYVVPFGAENHLGFWEVAMLTAAFDKGTVRLLWRALRENGRAMVIDPIKDIVVSNNWMQPSITRENINGKNVVTPLKINDVNDSLMMMTLNKVRSRGGFTEFMKNRRRKEFRFSYQGDSAHTIVVRFVDVLGLDLLLCITTLQGDFFREVFLARTIVATITALSVLLVALFAAVIAYFTIKPLRRLVPALERASNLQLRGDDDDEGGYTGNDGSVLVKSRIAEVQEVQDGYAELTRQLRMVKSFVPEAILAAPTGISDRVSHKRRRESPKKTHVQSAKSQSGVTRETEIIEQNRLFRFRQDMRLNSSIFKERTNKFVRRYCTMVLIEDTQPSSLDTYFHNILACAAELNGCVEYMRPDGTFVSFGAHSPLPLHSIKGCRFAFALFDRLTPQEKETITILVDSDEFLVGTYGAHSRNARVVVGLARLRELTKVANRLGCRIAATAGTASQLQENQVFPVDCVMLSSSTIPVVISELRPQSSSQNTIRTSKHFRLGLAAMRRGSYKEAITHYQRIGNSDPQAQRLIKICEQRCYQNDSRSYVLVSKELLKNSILDVTIPTIDALAAETAAPSNRNDYTGTLQKHCGTPATLLQNNAESGAGSGCNDDPLFEMYKLSTKSSESIESLADGCNGADDVPISLTDMNHKVWIRSLKKISEGAFSTVFLGMSEDGVQVAIKCIPRRRRDIMQESLEAEMNVASKLRHPNIVQYVSCSVVQSHLAIIMEYVPGGSLHTVIKNFGRVTPLVARRFTVDILNGLNYLHGLGIVHCDVKPHNVLLGMDGVCKLSDFGSTISEAADMARTAVDEMTLRGTALYMAPEVARGGRCTPQSDIFSLGISLLEMLLGRLPWRWSSTAPEGSDAAALHTLLHRDTLFVQNLSRGYLEPEVPDSLDREVALFVRACCNPDPSMRPSALGLLSYAFIL</sequence>
<evidence type="ECO:0000313" key="11">
    <source>
        <dbReference type="Proteomes" id="UP000192257"/>
    </source>
</evidence>
<keyword evidence="3" id="KW-0547">Nucleotide-binding</keyword>
<feature type="domain" description="Protein kinase" evidence="9">
    <location>
        <begin position="894"/>
        <end position="1166"/>
    </location>
</feature>